<keyword evidence="4 8" id="KW-0547">Nucleotide-binding</keyword>
<evidence type="ECO:0000256" key="4">
    <source>
        <dbReference type="ARBA" id="ARBA00022741"/>
    </source>
</evidence>
<feature type="binding site" evidence="8">
    <location>
        <begin position="300"/>
        <end position="306"/>
    </location>
    <ligand>
        <name>substrate</name>
    </ligand>
</feature>
<keyword evidence="8" id="KW-0963">Cytoplasm</keyword>
<evidence type="ECO:0000256" key="5">
    <source>
        <dbReference type="ARBA" id="ARBA00022755"/>
    </source>
</evidence>
<keyword evidence="2 8" id="KW-0436">Ligase</keyword>
<evidence type="ECO:0000256" key="1">
    <source>
        <dbReference type="ARBA" id="ARBA00011738"/>
    </source>
</evidence>
<dbReference type="InterPro" id="IPR042111">
    <property type="entry name" value="Adenylosuccinate_synth_dom3"/>
</dbReference>
<feature type="binding site" evidence="8">
    <location>
        <begin position="332"/>
        <end position="334"/>
    </location>
    <ligand>
        <name>GTP</name>
        <dbReference type="ChEBI" id="CHEBI:37565"/>
    </ligand>
</feature>
<dbReference type="InterPro" id="IPR042110">
    <property type="entry name" value="Adenylosuccinate_synth_dom2"/>
</dbReference>
<keyword evidence="3 8" id="KW-0479">Metal-binding</keyword>
<dbReference type="NCBIfam" id="NF002223">
    <property type="entry name" value="PRK01117.1"/>
    <property type="match status" value="1"/>
</dbReference>
<dbReference type="AlphaFoldDB" id="A0A831T9Q1"/>
<keyword evidence="5 8" id="KW-0658">Purine biosynthesis</keyword>
<reference evidence="10" key="1">
    <citation type="journal article" date="2020" name="mSystems">
        <title>Genome- and Community-Level Interaction Insights into Carbon Utilization and Element Cycling Functions of Hydrothermarchaeota in Hydrothermal Sediment.</title>
        <authorList>
            <person name="Zhou Z."/>
            <person name="Liu Y."/>
            <person name="Xu W."/>
            <person name="Pan J."/>
            <person name="Luo Z.H."/>
            <person name="Li M."/>
        </authorList>
    </citation>
    <scope>NUCLEOTIDE SEQUENCE [LARGE SCALE GENOMIC DNA]</scope>
    <source>
        <strain evidence="10">SpSt-210</strain>
    </source>
</reference>
<dbReference type="GO" id="GO:0046040">
    <property type="term" value="P:IMP metabolic process"/>
    <property type="evidence" value="ECO:0007669"/>
    <property type="project" value="TreeGrafter"/>
</dbReference>
<dbReference type="GO" id="GO:0044208">
    <property type="term" value="P:'de novo' AMP biosynthetic process"/>
    <property type="evidence" value="ECO:0007669"/>
    <property type="project" value="UniProtKB-UniRule"/>
</dbReference>
<organism evidence="10">
    <name type="scientific">Thermorudis peleae</name>
    <dbReference type="NCBI Taxonomy" id="1382356"/>
    <lineage>
        <taxon>Bacteria</taxon>
        <taxon>Pseudomonadati</taxon>
        <taxon>Thermomicrobiota</taxon>
        <taxon>Thermomicrobia</taxon>
        <taxon>Thermomicrobia incertae sedis</taxon>
        <taxon>Thermorudis</taxon>
    </lineage>
</organism>
<evidence type="ECO:0000256" key="7">
    <source>
        <dbReference type="ARBA" id="ARBA00023134"/>
    </source>
</evidence>
<dbReference type="GO" id="GO:0005525">
    <property type="term" value="F:GTP binding"/>
    <property type="evidence" value="ECO:0007669"/>
    <property type="project" value="UniProtKB-UniRule"/>
</dbReference>
<dbReference type="Gene3D" id="3.40.440.10">
    <property type="entry name" value="Adenylosuccinate Synthetase, subunit A, domain 1"/>
    <property type="match status" value="1"/>
</dbReference>
<evidence type="ECO:0000256" key="8">
    <source>
        <dbReference type="HAMAP-Rule" id="MF_00011"/>
    </source>
</evidence>
<dbReference type="InterPro" id="IPR027417">
    <property type="entry name" value="P-loop_NTPase"/>
</dbReference>
<feature type="binding site" evidence="8">
    <location>
        <begin position="12"/>
        <end position="18"/>
    </location>
    <ligand>
        <name>GTP</name>
        <dbReference type="ChEBI" id="CHEBI:37565"/>
    </ligand>
</feature>
<feature type="binding site" description="in other chain" evidence="8">
    <location>
        <position position="304"/>
    </location>
    <ligand>
        <name>IMP</name>
        <dbReference type="ChEBI" id="CHEBI:58053"/>
        <note>ligand shared between dimeric partners</note>
    </ligand>
</feature>
<feature type="binding site" evidence="8">
    <location>
        <position position="142"/>
    </location>
    <ligand>
        <name>IMP</name>
        <dbReference type="ChEBI" id="CHEBI:58053"/>
        <note>ligand shared between dimeric partners</note>
    </ligand>
</feature>
<feature type="binding site" evidence="8">
    <location>
        <position position="306"/>
    </location>
    <ligand>
        <name>GTP</name>
        <dbReference type="ChEBI" id="CHEBI:37565"/>
    </ligand>
</feature>
<dbReference type="FunFam" id="3.90.170.10:FF:000001">
    <property type="entry name" value="Adenylosuccinate synthetase"/>
    <property type="match status" value="1"/>
</dbReference>
<comment type="cofactor">
    <cofactor evidence="8">
        <name>Mg(2+)</name>
        <dbReference type="ChEBI" id="CHEBI:18420"/>
    </cofactor>
    <text evidence="8">Binds 1 Mg(2+) ion per subunit.</text>
</comment>
<dbReference type="EMBL" id="DSIY01000066">
    <property type="protein sequence ID" value="HEG90403.1"/>
    <property type="molecule type" value="Genomic_DNA"/>
</dbReference>
<feature type="binding site" evidence="8">
    <location>
        <begin position="40"/>
        <end position="42"/>
    </location>
    <ligand>
        <name>GTP</name>
        <dbReference type="ChEBI" id="CHEBI:37565"/>
    </ligand>
</feature>
<feature type="binding site" description="in other chain" evidence="8">
    <location>
        <position position="240"/>
    </location>
    <ligand>
        <name>IMP</name>
        <dbReference type="ChEBI" id="CHEBI:58053"/>
        <note>ligand shared between dimeric partners</note>
    </ligand>
</feature>
<dbReference type="EC" id="6.3.4.4" evidence="8 9"/>
<comment type="catalytic activity">
    <reaction evidence="8 9">
        <text>IMP + L-aspartate + GTP = N(6)-(1,2-dicarboxyethyl)-AMP + GDP + phosphate + 2 H(+)</text>
        <dbReference type="Rhea" id="RHEA:15753"/>
        <dbReference type="ChEBI" id="CHEBI:15378"/>
        <dbReference type="ChEBI" id="CHEBI:29991"/>
        <dbReference type="ChEBI" id="CHEBI:37565"/>
        <dbReference type="ChEBI" id="CHEBI:43474"/>
        <dbReference type="ChEBI" id="CHEBI:57567"/>
        <dbReference type="ChEBI" id="CHEBI:58053"/>
        <dbReference type="ChEBI" id="CHEBI:58189"/>
        <dbReference type="EC" id="6.3.4.4"/>
    </reaction>
</comment>
<name>A0A831T9Q1_9BACT</name>
<comment type="subunit">
    <text evidence="1 8">Homodimer.</text>
</comment>
<proteinExistence type="inferred from homology"/>
<evidence type="ECO:0000256" key="3">
    <source>
        <dbReference type="ARBA" id="ARBA00022723"/>
    </source>
</evidence>
<dbReference type="GO" id="GO:0000287">
    <property type="term" value="F:magnesium ion binding"/>
    <property type="evidence" value="ECO:0007669"/>
    <property type="project" value="UniProtKB-UniRule"/>
</dbReference>
<dbReference type="Gene3D" id="1.10.300.10">
    <property type="entry name" value="Adenylosuccinate Synthetase, subunit A, domain 2"/>
    <property type="match status" value="1"/>
</dbReference>
<dbReference type="NCBIfam" id="TIGR00184">
    <property type="entry name" value="purA"/>
    <property type="match status" value="1"/>
</dbReference>
<comment type="pathway">
    <text evidence="8 9">Purine metabolism; AMP biosynthesis via de novo pathway; AMP from IMP: step 1/2.</text>
</comment>
<protein>
    <recommendedName>
        <fullName evidence="8 9">Adenylosuccinate synthetase</fullName>
        <shortName evidence="8">AMPSase</shortName>
        <shortName evidence="8">AdSS</shortName>
        <ecNumber evidence="8 9">6.3.4.4</ecNumber>
    </recommendedName>
    <alternativeName>
        <fullName evidence="8">IMP--aspartate ligase</fullName>
    </alternativeName>
</protein>
<feature type="binding site" description="in other chain" evidence="8">
    <location>
        <begin position="13"/>
        <end position="16"/>
    </location>
    <ligand>
        <name>IMP</name>
        <dbReference type="ChEBI" id="CHEBI:58053"/>
        <note>ligand shared between dimeric partners</note>
    </ligand>
</feature>
<dbReference type="SUPFAM" id="SSF52540">
    <property type="entry name" value="P-loop containing nucleoside triphosphate hydrolases"/>
    <property type="match status" value="1"/>
</dbReference>
<feature type="binding site" description="in other chain" evidence="8">
    <location>
        <position position="225"/>
    </location>
    <ligand>
        <name>IMP</name>
        <dbReference type="ChEBI" id="CHEBI:58053"/>
        <note>ligand shared between dimeric partners</note>
    </ligand>
</feature>
<evidence type="ECO:0000313" key="10">
    <source>
        <dbReference type="EMBL" id="HEG90403.1"/>
    </source>
</evidence>
<dbReference type="InterPro" id="IPR001114">
    <property type="entry name" value="Adenylosuccinate_synthetase"/>
</dbReference>
<comment type="similarity">
    <text evidence="8 9">Belongs to the adenylosuccinate synthetase family.</text>
</comment>
<dbReference type="GO" id="GO:0005737">
    <property type="term" value="C:cytoplasm"/>
    <property type="evidence" value="ECO:0007669"/>
    <property type="project" value="UniProtKB-SubCell"/>
</dbReference>
<dbReference type="InterPro" id="IPR018220">
    <property type="entry name" value="Adenylosuccin_syn_GTP-bd"/>
</dbReference>
<keyword evidence="6 8" id="KW-0460">Magnesium</keyword>
<dbReference type="InterPro" id="IPR042109">
    <property type="entry name" value="Adenylosuccinate_synth_dom1"/>
</dbReference>
<feature type="binding site" description="in other chain" evidence="8">
    <location>
        <position position="128"/>
    </location>
    <ligand>
        <name>IMP</name>
        <dbReference type="ChEBI" id="CHEBI:58053"/>
        <note>ligand shared between dimeric partners</note>
    </ligand>
</feature>
<comment type="caution">
    <text evidence="10">The sequence shown here is derived from an EMBL/GenBank/DDBJ whole genome shotgun (WGS) entry which is preliminary data.</text>
</comment>
<comment type="subcellular location">
    <subcellularLocation>
        <location evidence="8">Cytoplasm</location>
    </subcellularLocation>
</comment>
<dbReference type="PROSITE" id="PS01266">
    <property type="entry name" value="ADENYLOSUCCIN_SYN_1"/>
    <property type="match status" value="1"/>
</dbReference>
<dbReference type="Pfam" id="PF00709">
    <property type="entry name" value="Adenylsucc_synt"/>
    <property type="match status" value="1"/>
</dbReference>
<feature type="active site" description="Proton acceptor" evidence="8">
    <location>
        <position position="13"/>
    </location>
</feature>
<dbReference type="HAMAP" id="MF_00011">
    <property type="entry name" value="Adenylosucc_synth"/>
    <property type="match status" value="1"/>
</dbReference>
<evidence type="ECO:0000256" key="2">
    <source>
        <dbReference type="ARBA" id="ARBA00022598"/>
    </source>
</evidence>
<dbReference type="UniPathway" id="UPA00075">
    <property type="reaction ID" value="UER00335"/>
</dbReference>
<feature type="binding site" evidence="8">
    <location>
        <position position="13"/>
    </location>
    <ligand>
        <name>Mg(2+)</name>
        <dbReference type="ChEBI" id="CHEBI:18420"/>
    </ligand>
</feature>
<feature type="active site" description="Proton donor" evidence="8">
    <location>
        <position position="41"/>
    </location>
</feature>
<feature type="binding site" evidence="8">
    <location>
        <begin position="414"/>
        <end position="416"/>
    </location>
    <ligand>
        <name>GTP</name>
        <dbReference type="ChEBI" id="CHEBI:37565"/>
    </ligand>
</feature>
<dbReference type="PANTHER" id="PTHR11846">
    <property type="entry name" value="ADENYLOSUCCINATE SYNTHETASE"/>
    <property type="match status" value="1"/>
</dbReference>
<dbReference type="FunFam" id="1.10.300.10:FF:000001">
    <property type="entry name" value="Adenylosuccinate synthetase"/>
    <property type="match status" value="1"/>
</dbReference>
<feature type="binding site" evidence="8">
    <location>
        <position position="40"/>
    </location>
    <ligand>
        <name>Mg(2+)</name>
        <dbReference type="ChEBI" id="CHEBI:18420"/>
    </ligand>
</feature>
<evidence type="ECO:0000256" key="9">
    <source>
        <dbReference type="RuleBase" id="RU000520"/>
    </source>
</evidence>
<dbReference type="GO" id="GO:0004019">
    <property type="term" value="F:adenylosuccinate synthase activity"/>
    <property type="evidence" value="ECO:0007669"/>
    <property type="project" value="UniProtKB-UniRule"/>
</dbReference>
<keyword evidence="7 8" id="KW-0342">GTP-binding</keyword>
<dbReference type="CDD" id="cd03108">
    <property type="entry name" value="AdSS"/>
    <property type="match status" value="1"/>
</dbReference>
<dbReference type="SMART" id="SM00788">
    <property type="entry name" value="Adenylsucc_synt"/>
    <property type="match status" value="1"/>
</dbReference>
<accession>A0A831T9Q1</accession>
<dbReference type="Gene3D" id="3.90.170.10">
    <property type="entry name" value="Adenylosuccinate Synthetase, subunit A, domain 3"/>
    <property type="match status" value="1"/>
</dbReference>
<comment type="function">
    <text evidence="8">Plays an important role in the de novo pathway of purine nucleotide biosynthesis. Catalyzes the first committed step in the biosynthesis of AMP from IMP.</text>
</comment>
<evidence type="ECO:0000256" key="6">
    <source>
        <dbReference type="ARBA" id="ARBA00022842"/>
    </source>
</evidence>
<sequence length="431" mass="46617">MPATIILGGQWGDEAKGKITDTLAAQADMVIRPNGSTNAGHTVVTDQGVFKFHLVPSGILYPHCTCVIGAGVAVSPPDLIREIEALHERKLDLGRLFLSDRAHVVMPYHPLLDQYEEERLGSASIGTTRRGNGPAFTDKVARRGIRVADLLEGAENELRAKLELILPEKNVLLTGLYGAPPLDLEQILAQALEWGERLAPYVVAAEALVQDALRAGKRILIEAAQGCMLDLDYGTYPYVTSTSPTAAGACQGAGVGPTQVDRIIGVFKAYTTRVGAGPFPTELHDATGQLLRERGMEFGTTTGRPRRTGWFDAVAARYAAQLNGMTEIALTKLDVLDALDEIPICVGYRIDGREVAVPPARTDLLERVQPVYEVLQGWRTDTSQATSIEELPAAARRYIERIEELVGLPVTMVGVGPARRQILWRTAGALA</sequence>
<dbReference type="PANTHER" id="PTHR11846:SF0">
    <property type="entry name" value="ADENYLOSUCCINATE SYNTHETASE"/>
    <property type="match status" value="1"/>
</dbReference>
<gene>
    <name evidence="8" type="primary">purA</name>
    <name evidence="10" type="ORF">ENP34_03030</name>
</gene>
<feature type="binding site" description="in other chain" evidence="8">
    <location>
        <begin position="38"/>
        <end position="41"/>
    </location>
    <ligand>
        <name>IMP</name>
        <dbReference type="ChEBI" id="CHEBI:58053"/>
        <note>ligand shared between dimeric partners</note>
    </ligand>
</feature>